<dbReference type="EC" id="2.4.99.28" evidence="7"/>
<reference evidence="12 13" key="1">
    <citation type="submission" date="2017-09" db="EMBL/GenBank/DDBJ databases">
        <title>Depth-based differentiation of microbial function through sediment-hosted aquifers and enrichment of novel symbionts in the deep terrestrial subsurface.</title>
        <authorList>
            <person name="Probst A.J."/>
            <person name="Ladd B."/>
            <person name="Jarett J.K."/>
            <person name="Geller-Mcgrath D.E."/>
            <person name="Sieber C.M."/>
            <person name="Emerson J.B."/>
            <person name="Anantharaman K."/>
            <person name="Thomas B.C."/>
            <person name="Malmstrom R."/>
            <person name="Stieglmeier M."/>
            <person name="Klingl A."/>
            <person name="Woyke T."/>
            <person name="Ryan C.M."/>
            <person name="Banfield J.F."/>
        </authorList>
    </citation>
    <scope>NUCLEOTIDE SEQUENCE [LARGE SCALE GENOMIC DNA]</scope>
    <source>
        <strain evidence="12">CG23_combo_of_CG06-09_8_20_14_all_37_87_8</strain>
    </source>
</reference>
<dbReference type="EMBL" id="PCSB01000002">
    <property type="protein sequence ID" value="PIP32093.1"/>
    <property type="molecule type" value="Genomic_DNA"/>
</dbReference>
<evidence type="ECO:0000256" key="7">
    <source>
        <dbReference type="ARBA" id="ARBA00044770"/>
    </source>
</evidence>
<dbReference type="InterPro" id="IPR036950">
    <property type="entry name" value="PBP_transglycosylase"/>
</dbReference>
<feature type="domain" description="Penicillin-binding protein transpeptidase" evidence="10">
    <location>
        <begin position="303"/>
        <end position="556"/>
    </location>
</feature>
<dbReference type="InterPro" id="IPR023346">
    <property type="entry name" value="Lysozyme-like_dom_sf"/>
</dbReference>
<name>A0A2G9ZFZ1_9BACT</name>
<dbReference type="GO" id="GO:0030288">
    <property type="term" value="C:outer membrane-bounded periplasmic space"/>
    <property type="evidence" value="ECO:0007669"/>
    <property type="project" value="TreeGrafter"/>
</dbReference>
<comment type="caution">
    <text evidence="12">The sequence shown here is derived from an EMBL/GenBank/DDBJ whole genome shotgun (WGS) entry which is preliminary data.</text>
</comment>
<dbReference type="GO" id="GO:0009252">
    <property type="term" value="P:peptidoglycan biosynthetic process"/>
    <property type="evidence" value="ECO:0007669"/>
    <property type="project" value="TreeGrafter"/>
</dbReference>
<evidence type="ECO:0000256" key="6">
    <source>
        <dbReference type="ARBA" id="ARBA00023268"/>
    </source>
</evidence>
<gene>
    <name evidence="12" type="ORF">COX24_00080</name>
</gene>
<feature type="transmembrane region" description="Helical" evidence="9">
    <location>
        <begin position="36"/>
        <end position="53"/>
    </location>
</feature>
<proteinExistence type="predicted"/>
<dbReference type="Pfam" id="PF00905">
    <property type="entry name" value="Transpeptidase"/>
    <property type="match status" value="1"/>
</dbReference>
<keyword evidence="2" id="KW-0645">Protease</keyword>
<evidence type="ECO:0000256" key="4">
    <source>
        <dbReference type="ARBA" id="ARBA00022679"/>
    </source>
</evidence>
<evidence type="ECO:0000256" key="1">
    <source>
        <dbReference type="ARBA" id="ARBA00022645"/>
    </source>
</evidence>
<evidence type="ECO:0000256" key="8">
    <source>
        <dbReference type="ARBA" id="ARBA00049902"/>
    </source>
</evidence>
<dbReference type="PANTHER" id="PTHR32282">
    <property type="entry name" value="BINDING PROTEIN TRANSPEPTIDASE, PUTATIVE-RELATED"/>
    <property type="match status" value="1"/>
</dbReference>
<dbReference type="Gene3D" id="3.40.710.10">
    <property type="entry name" value="DD-peptidase/beta-lactamase superfamily"/>
    <property type="match status" value="1"/>
</dbReference>
<evidence type="ECO:0000256" key="3">
    <source>
        <dbReference type="ARBA" id="ARBA00022676"/>
    </source>
</evidence>
<organism evidence="12 13">
    <name type="scientific">bacterium (Candidatus Gribaldobacteria) CG23_combo_of_CG06-09_8_20_14_all_37_87_8</name>
    <dbReference type="NCBI Taxonomy" id="2014278"/>
    <lineage>
        <taxon>Bacteria</taxon>
        <taxon>Candidatus Gribaldobacteria</taxon>
    </lineage>
</organism>
<keyword evidence="9" id="KW-0472">Membrane</keyword>
<dbReference type="InterPro" id="IPR001460">
    <property type="entry name" value="PCN-bd_Tpept"/>
</dbReference>
<dbReference type="SUPFAM" id="SSF56601">
    <property type="entry name" value="beta-lactamase/transpeptidase-like"/>
    <property type="match status" value="1"/>
</dbReference>
<keyword evidence="4" id="KW-0808">Transferase</keyword>
<evidence type="ECO:0000313" key="12">
    <source>
        <dbReference type="EMBL" id="PIP32093.1"/>
    </source>
</evidence>
<keyword evidence="1" id="KW-0121">Carboxypeptidase</keyword>
<feature type="domain" description="Glycosyl transferase family 51" evidence="11">
    <location>
        <begin position="92"/>
        <end position="240"/>
    </location>
</feature>
<dbReference type="Proteomes" id="UP000230447">
    <property type="component" value="Unassembled WGS sequence"/>
</dbReference>
<keyword evidence="9" id="KW-0812">Transmembrane</keyword>
<dbReference type="GO" id="GO:0008955">
    <property type="term" value="F:peptidoglycan glycosyltransferase activity"/>
    <property type="evidence" value="ECO:0007669"/>
    <property type="project" value="UniProtKB-EC"/>
</dbReference>
<dbReference type="Gene3D" id="1.10.3810.10">
    <property type="entry name" value="Biosynthetic peptidoglycan transglycosylase-like"/>
    <property type="match status" value="1"/>
</dbReference>
<dbReference type="InterPro" id="IPR001264">
    <property type="entry name" value="Glyco_trans_51"/>
</dbReference>
<keyword evidence="6" id="KW-0511">Multifunctional enzyme</keyword>
<keyword evidence="9" id="KW-1133">Transmembrane helix</keyword>
<keyword evidence="3" id="KW-0328">Glycosyltransferase</keyword>
<accession>A0A2G9ZFZ1</accession>
<evidence type="ECO:0000256" key="5">
    <source>
        <dbReference type="ARBA" id="ARBA00022801"/>
    </source>
</evidence>
<dbReference type="GO" id="GO:0008658">
    <property type="term" value="F:penicillin binding"/>
    <property type="evidence" value="ECO:0007669"/>
    <property type="project" value="InterPro"/>
</dbReference>
<evidence type="ECO:0000259" key="11">
    <source>
        <dbReference type="Pfam" id="PF00912"/>
    </source>
</evidence>
<dbReference type="SUPFAM" id="SSF53955">
    <property type="entry name" value="Lysozyme-like"/>
    <property type="match status" value="1"/>
</dbReference>
<protein>
    <recommendedName>
        <fullName evidence="7">peptidoglycan glycosyltransferase</fullName>
        <ecNumber evidence="7">2.4.99.28</ecNumber>
    </recommendedName>
</protein>
<comment type="catalytic activity">
    <reaction evidence="8">
        <text>[GlcNAc-(1-&gt;4)-Mur2Ac(oyl-L-Ala-gamma-D-Glu-L-Lys-D-Ala-D-Ala)](n)-di-trans,octa-cis-undecaprenyl diphosphate + beta-D-GlcNAc-(1-&gt;4)-Mur2Ac(oyl-L-Ala-gamma-D-Glu-L-Lys-D-Ala-D-Ala)-di-trans,octa-cis-undecaprenyl diphosphate = [GlcNAc-(1-&gt;4)-Mur2Ac(oyl-L-Ala-gamma-D-Glu-L-Lys-D-Ala-D-Ala)](n+1)-di-trans,octa-cis-undecaprenyl diphosphate + di-trans,octa-cis-undecaprenyl diphosphate + H(+)</text>
        <dbReference type="Rhea" id="RHEA:23708"/>
        <dbReference type="Rhea" id="RHEA-COMP:9602"/>
        <dbReference type="Rhea" id="RHEA-COMP:9603"/>
        <dbReference type="ChEBI" id="CHEBI:15378"/>
        <dbReference type="ChEBI" id="CHEBI:58405"/>
        <dbReference type="ChEBI" id="CHEBI:60033"/>
        <dbReference type="ChEBI" id="CHEBI:78435"/>
        <dbReference type="EC" id="2.4.99.28"/>
    </reaction>
</comment>
<evidence type="ECO:0000256" key="9">
    <source>
        <dbReference type="SAM" id="Phobius"/>
    </source>
</evidence>
<dbReference type="AlphaFoldDB" id="A0A2G9ZFZ1"/>
<evidence type="ECO:0000259" key="10">
    <source>
        <dbReference type="Pfam" id="PF00905"/>
    </source>
</evidence>
<dbReference type="GO" id="GO:0006508">
    <property type="term" value="P:proteolysis"/>
    <property type="evidence" value="ECO:0007669"/>
    <property type="project" value="UniProtKB-KW"/>
</dbReference>
<sequence>MSSEQVYFWKLKARSVLAKVKLYCENKEMQKKTKQLIFILALGLFICLGFLDLKAKELNVEYQKRESAKILDRNGDLFFLKRNSEGYFSQYLTETPQELKGLVLEQEDHWFFWHFGLNPVSMLKNLISNIGLSKRSSSSTLTQQTAKILLKNENQRTFKNKIKEIFYVLALEIRFSKEEILLMYLNSAYLGNNLQGFETASQAYFKKTAGLLTKEETSLLLASLSSPSSQNPLTLKNTENTPSQKEIYQNFLEYTSQKPETLELNEFPEVTSFTLDKVLNEKIREIIYRNLENLSLKKAKNGAAVVLLLPENEILALIGSPQPFSFEEGMQINMAPVKRAAGSTIKPFIYLKAFEKGLRPYTLIDDKEYKYYTEFGFPFYPKNYDNKYRGLVSAHYALSNSINVVALKALEFVGVKEFSDFLTKTLKLQTTQKIESYQLGIALGSLETSLLELSRIFSIFPNEGVLKNLKIAQNEKNTEQKVANKEFIALVNKILSDRKTSQDQFSYQSPLNLPFSNYGLKTGTSQNYKDSWVVGYTSDFLVAVWVGNANNTKTEGLSGQEGAGLIWSEIMELMFTSKYNQKREFDFSLIKEFQDNNSIEFGLENDNFEKLKNLFIK</sequence>
<dbReference type="Pfam" id="PF00912">
    <property type="entry name" value="Transgly"/>
    <property type="match status" value="1"/>
</dbReference>
<dbReference type="InterPro" id="IPR050396">
    <property type="entry name" value="Glycosyltr_51/Transpeptidase"/>
</dbReference>
<evidence type="ECO:0000256" key="2">
    <source>
        <dbReference type="ARBA" id="ARBA00022670"/>
    </source>
</evidence>
<dbReference type="GO" id="GO:0004180">
    <property type="term" value="F:carboxypeptidase activity"/>
    <property type="evidence" value="ECO:0007669"/>
    <property type="project" value="UniProtKB-KW"/>
</dbReference>
<keyword evidence="5" id="KW-0378">Hydrolase</keyword>
<dbReference type="PANTHER" id="PTHR32282:SF33">
    <property type="entry name" value="PEPTIDOGLYCAN GLYCOSYLTRANSFERASE"/>
    <property type="match status" value="1"/>
</dbReference>
<evidence type="ECO:0000313" key="13">
    <source>
        <dbReference type="Proteomes" id="UP000230447"/>
    </source>
</evidence>
<dbReference type="InterPro" id="IPR012338">
    <property type="entry name" value="Beta-lactam/transpept-like"/>
</dbReference>